<keyword evidence="3 5" id="KW-1133">Transmembrane helix</keyword>
<accession>A0A1R1XW86</accession>
<keyword evidence="2 5" id="KW-0812">Transmembrane</keyword>
<gene>
    <name evidence="7" type="ORF">AYI70_g5055</name>
</gene>
<dbReference type="GO" id="GO:0016757">
    <property type="term" value="F:glycosyltransferase activity"/>
    <property type="evidence" value="ECO:0007669"/>
    <property type="project" value="UniProtKB-KW"/>
</dbReference>
<keyword evidence="7" id="KW-0808">Transferase</keyword>
<dbReference type="Pfam" id="PF08510">
    <property type="entry name" value="PIG-P"/>
    <property type="match status" value="1"/>
</dbReference>
<sequence length="90" mass="10531">MYLIWAYLPDEALNSLGITYYPDRYWALAIPAWTFMLALFIYYFYFCYILICADPLGSKGNFTDFHTRELGGIPEISDLPIEVVNYCLYS</sequence>
<evidence type="ECO:0000259" key="6">
    <source>
        <dbReference type="Pfam" id="PF08510"/>
    </source>
</evidence>
<keyword evidence="4 5" id="KW-0472">Membrane</keyword>
<dbReference type="PANTHER" id="PTHR46346:SF1">
    <property type="entry name" value="PHOSPHATIDYLINOSITOL N-ACETYLGLUCOSAMINYLTRANSFERASE SUBUNIT P"/>
    <property type="match status" value="1"/>
</dbReference>
<feature type="domain" description="PIG-P" evidence="6">
    <location>
        <begin position="1"/>
        <end position="89"/>
    </location>
</feature>
<organism evidence="7 8">
    <name type="scientific">Smittium culicis</name>
    <dbReference type="NCBI Taxonomy" id="133412"/>
    <lineage>
        <taxon>Eukaryota</taxon>
        <taxon>Fungi</taxon>
        <taxon>Fungi incertae sedis</taxon>
        <taxon>Zoopagomycota</taxon>
        <taxon>Kickxellomycotina</taxon>
        <taxon>Harpellomycetes</taxon>
        <taxon>Harpellales</taxon>
        <taxon>Legeriomycetaceae</taxon>
        <taxon>Smittium</taxon>
    </lineage>
</organism>
<keyword evidence="8" id="KW-1185">Reference proteome</keyword>
<evidence type="ECO:0000313" key="7">
    <source>
        <dbReference type="EMBL" id="OMJ18921.1"/>
    </source>
</evidence>
<dbReference type="GO" id="GO:0016020">
    <property type="term" value="C:membrane"/>
    <property type="evidence" value="ECO:0007669"/>
    <property type="project" value="UniProtKB-SubCell"/>
</dbReference>
<dbReference type="InterPro" id="IPR052263">
    <property type="entry name" value="GPI_Anchor_Biosynth"/>
</dbReference>
<name>A0A1R1XW86_9FUNG</name>
<dbReference type="EMBL" id="LSSN01001622">
    <property type="protein sequence ID" value="OMJ18921.1"/>
    <property type="molecule type" value="Genomic_DNA"/>
</dbReference>
<protein>
    <submittedName>
        <fullName evidence="7">Phosphatidylinositol N-acetylglucosaminyltransferase subunit P</fullName>
    </submittedName>
</protein>
<keyword evidence="7" id="KW-0328">Glycosyltransferase</keyword>
<dbReference type="OrthoDB" id="690928at2759"/>
<evidence type="ECO:0000313" key="8">
    <source>
        <dbReference type="Proteomes" id="UP000187283"/>
    </source>
</evidence>
<dbReference type="PANTHER" id="PTHR46346">
    <property type="entry name" value="PHOSPHATIDYLINOSITOL N-ACETYLGLUCOSAMINYLTRANSFERASE SUBUNIT P"/>
    <property type="match status" value="1"/>
</dbReference>
<feature type="transmembrane region" description="Helical" evidence="5">
    <location>
        <begin position="25"/>
        <end position="51"/>
    </location>
</feature>
<dbReference type="AlphaFoldDB" id="A0A1R1XW86"/>
<comment type="subcellular location">
    <subcellularLocation>
        <location evidence="1">Membrane</location>
        <topology evidence="1">Multi-pass membrane protein</topology>
    </subcellularLocation>
</comment>
<evidence type="ECO:0000256" key="3">
    <source>
        <dbReference type="ARBA" id="ARBA00022989"/>
    </source>
</evidence>
<dbReference type="GO" id="GO:0006506">
    <property type="term" value="P:GPI anchor biosynthetic process"/>
    <property type="evidence" value="ECO:0007669"/>
    <property type="project" value="TreeGrafter"/>
</dbReference>
<evidence type="ECO:0000256" key="1">
    <source>
        <dbReference type="ARBA" id="ARBA00004141"/>
    </source>
</evidence>
<reference evidence="7 8" key="1">
    <citation type="submission" date="2017-01" db="EMBL/GenBank/DDBJ databases">
        <authorList>
            <person name="Mah S.A."/>
            <person name="Swanson W.J."/>
            <person name="Moy G.W."/>
            <person name="Vacquier V.D."/>
        </authorList>
    </citation>
    <scope>NUCLEOTIDE SEQUENCE [LARGE SCALE GENOMIC DNA]</scope>
    <source>
        <strain evidence="7 8">GSMNP</strain>
    </source>
</reference>
<proteinExistence type="predicted"/>
<dbReference type="STRING" id="133412.A0A1R1XW86"/>
<dbReference type="InterPro" id="IPR013717">
    <property type="entry name" value="PIG-P"/>
</dbReference>
<evidence type="ECO:0000256" key="4">
    <source>
        <dbReference type="ARBA" id="ARBA00023136"/>
    </source>
</evidence>
<evidence type="ECO:0000256" key="2">
    <source>
        <dbReference type="ARBA" id="ARBA00022692"/>
    </source>
</evidence>
<comment type="caution">
    <text evidence="7">The sequence shown here is derived from an EMBL/GenBank/DDBJ whole genome shotgun (WGS) entry which is preliminary data.</text>
</comment>
<evidence type="ECO:0000256" key="5">
    <source>
        <dbReference type="SAM" id="Phobius"/>
    </source>
</evidence>
<dbReference type="GO" id="GO:0005783">
    <property type="term" value="C:endoplasmic reticulum"/>
    <property type="evidence" value="ECO:0007669"/>
    <property type="project" value="TreeGrafter"/>
</dbReference>
<dbReference type="Proteomes" id="UP000187283">
    <property type="component" value="Unassembled WGS sequence"/>
</dbReference>